<accession>A0A1H3AXT5</accession>
<dbReference type="OrthoDB" id="3170677at2"/>
<reference evidence="9" key="1">
    <citation type="submission" date="2016-10" db="EMBL/GenBank/DDBJ databases">
        <authorList>
            <person name="Varghese N."/>
            <person name="Submissions S."/>
        </authorList>
    </citation>
    <scope>NUCLEOTIDE SEQUENCE [LARGE SCALE GENOMIC DNA]</scope>
    <source>
        <strain evidence="9">DSM 45422</strain>
    </source>
</reference>
<evidence type="ECO:0000313" key="8">
    <source>
        <dbReference type="EMBL" id="SDX34532.1"/>
    </source>
</evidence>
<keyword evidence="2" id="KW-0813">Transport</keyword>
<gene>
    <name evidence="8" type="ORF">SAMN05660209_00229</name>
</gene>
<dbReference type="AlphaFoldDB" id="A0A1H3AXT5"/>
<dbReference type="InterPro" id="IPR002293">
    <property type="entry name" value="AA/rel_permease1"/>
</dbReference>
<proteinExistence type="predicted"/>
<dbReference type="Gene3D" id="1.20.1740.10">
    <property type="entry name" value="Amino acid/polyamine transporter I"/>
    <property type="match status" value="1"/>
</dbReference>
<name>A0A1H3AXT5_9ACTN</name>
<dbReference type="PANTHER" id="PTHR42770:SF15">
    <property type="entry name" value="GLUTAMATE_GAMMA-AMINOBUTYRATE ANTIPORTER-RELATED"/>
    <property type="match status" value="1"/>
</dbReference>
<dbReference type="PANTHER" id="PTHR42770">
    <property type="entry name" value="AMINO ACID TRANSPORTER-RELATED"/>
    <property type="match status" value="1"/>
</dbReference>
<sequence length="473" mass="49199">MTRPGATVRLGVLSLAMVNIASIVSARNLPVMAEYGWSMLALFALSIGVFLVPVSMAAAELGTAWPREGGVYAWVKEAFGGRTGALAVWCDYAENVAWFPTVLSFIAASLAYAFDPALADDRFFLVAVMLVVFWGTTAAALGGVRTSSVIGAVGTVAGSILPAVLVVALGAAFLLRGNASEIPFSAGALVPDVSLGNVAFLGGVILLFTGMEMAGFHARETADPGRTVPRAIALAVAVTVAFSVLGSLFMALVVPQREISLVSGTMELFSTVLQRLDIGWLLAPLAVVVALGGVAHLTPWVLGPAKGVGAVAREGLAPARLGRVNGNDVPVALLVVQAVAGSAFALLFVLVPSVSTSYWMLSAVTAQVIVAMYALVFAAVIRLRHTQPDVPRPYRIPGGLPGVWLVGGVGLLGCVVSFLLGFVPPAQLQTGDPVLYVLLLALATVVLSLPPFVFALLERRRDGHGRARALQQR</sequence>
<evidence type="ECO:0000313" key="9">
    <source>
        <dbReference type="Proteomes" id="UP000198921"/>
    </source>
</evidence>
<feature type="transmembrane region" description="Helical" evidence="7">
    <location>
        <begin position="187"/>
        <end position="211"/>
    </location>
</feature>
<feature type="transmembrane region" description="Helical" evidence="7">
    <location>
        <begin position="329"/>
        <end position="351"/>
    </location>
</feature>
<dbReference type="GO" id="GO:0022857">
    <property type="term" value="F:transmembrane transporter activity"/>
    <property type="evidence" value="ECO:0007669"/>
    <property type="project" value="InterPro"/>
</dbReference>
<protein>
    <submittedName>
        <fullName evidence="8">Amino acid/polyamine/organocation transporter, APC superfamily</fullName>
    </submittedName>
</protein>
<feature type="transmembrane region" description="Helical" evidence="7">
    <location>
        <begin position="231"/>
        <end position="254"/>
    </location>
</feature>
<feature type="transmembrane region" description="Helical" evidence="7">
    <location>
        <begin position="123"/>
        <end position="144"/>
    </location>
</feature>
<dbReference type="PIRSF" id="PIRSF006060">
    <property type="entry name" value="AA_transporter"/>
    <property type="match status" value="1"/>
</dbReference>
<dbReference type="RefSeq" id="WP_091150577.1">
    <property type="nucleotide sequence ID" value="NZ_FNOT01000001.1"/>
</dbReference>
<evidence type="ECO:0000256" key="2">
    <source>
        <dbReference type="ARBA" id="ARBA00022448"/>
    </source>
</evidence>
<feature type="transmembrane region" description="Helical" evidence="7">
    <location>
        <begin position="6"/>
        <end position="25"/>
    </location>
</feature>
<dbReference type="Pfam" id="PF13520">
    <property type="entry name" value="AA_permease_2"/>
    <property type="match status" value="1"/>
</dbReference>
<evidence type="ECO:0000256" key="3">
    <source>
        <dbReference type="ARBA" id="ARBA00022475"/>
    </source>
</evidence>
<organism evidence="8 9">
    <name type="scientific">Geodermatophilus africanus</name>
    <dbReference type="NCBI Taxonomy" id="1137993"/>
    <lineage>
        <taxon>Bacteria</taxon>
        <taxon>Bacillati</taxon>
        <taxon>Actinomycetota</taxon>
        <taxon>Actinomycetes</taxon>
        <taxon>Geodermatophilales</taxon>
        <taxon>Geodermatophilaceae</taxon>
        <taxon>Geodermatophilus</taxon>
    </lineage>
</organism>
<dbReference type="InterPro" id="IPR050367">
    <property type="entry name" value="APC_superfamily"/>
</dbReference>
<feature type="transmembrane region" description="Helical" evidence="7">
    <location>
        <begin position="402"/>
        <end position="423"/>
    </location>
</feature>
<feature type="transmembrane region" description="Helical" evidence="7">
    <location>
        <begin position="96"/>
        <end position="114"/>
    </location>
</feature>
<evidence type="ECO:0000256" key="6">
    <source>
        <dbReference type="ARBA" id="ARBA00023136"/>
    </source>
</evidence>
<feature type="transmembrane region" description="Helical" evidence="7">
    <location>
        <begin position="150"/>
        <end position="175"/>
    </location>
</feature>
<dbReference type="Proteomes" id="UP000198921">
    <property type="component" value="Unassembled WGS sequence"/>
</dbReference>
<evidence type="ECO:0000256" key="4">
    <source>
        <dbReference type="ARBA" id="ARBA00022692"/>
    </source>
</evidence>
<feature type="transmembrane region" description="Helical" evidence="7">
    <location>
        <begin position="37"/>
        <end position="59"/>
    </location>
</feature>
<keyword evidence="4 7" id="KW-0812">Transmembrane</keyword>
<dbReference type="STRING" id="1137993.SAMN05660209_00229"/>
<keyword evidence="5 7" id="KW-1133">Transmembrane helix</keyword>
<dbReference type="EMBL" id="FNOT01000001">
    <property type="protein sequence ID" value="SDX34532.1"/>
    <property type="molecule type" value="Genomic_DNA"/>
</dbReference>
<keyword evidence="3" id="KW-1003">Cell membrane</keyword>
<evidence type="ECO:0000256" key="5">
    <source>
        <dbReference type="ARBA" id="ARBA00022989"/>
    </source>
</evidence>
<keyword evidence="6 7" id="KW-0472">Membrane</keyword>
<evidence type="ECO:0000256" key="7">
    <source>
        <dbReference type="SAM" id="Phobius"/>
    </source>
</evidence>
<feature type="transmembrane region" description="Helical" evidence="7">
    <location>
        <begin position="357"/>
        <end position="381"/>
    </location>
</feature>
<dbReference type="GO" id="GO:0005886">
    <property type="term" value="C:plasma membrane"/>
    <property type="evidence" value="ECO:0007669"/>
    <property type="project" value="UniProtKB-SubCell"/>
</dbReference>
<comment type="subcellular location">
    <subcellularLocation>
        <location evidence="1">Cell membrane</location>
        <topology evidence="1">Multi-pass membrane protein</topology>
    </subcellularLocation>
</comment>
<feature type="transmembrane region" description="Helical" evidence="7">
    <location>
        <begin position="435"/>
        <end position="457"/>
    </location>
</feature>
<keyword evidence="9" id="KW-1185">Reference proteome</keyword>
<evidence type="ECO:0000256" key="1">
    <source>
        <dbReference type="ARBA" id="ARBA00004651"/>
    </source>
</evidence>